<protein>
    <recommendedName>
        <fullName evidence="2">Effector-associated domain-containing protein</fullName>
    </recommendedName>
</protein>
<organism evidence="3 4">
    <name type="scientific">Metapseudomonas otitidis</name>
    <dbReference type="NCBI Taxonomy" id="319939"/>
    <lineage>
        <taxon>Bacteria</taxon>
        <taxon>Pseudomonadati</taxon>
        <taxon>Pseudomonadota</taxon>
        <taxon>Gammaproteobacteria</taxon>
        <taxon>Pseudomonadales</taxon>
        <taxon>Pseudomonadaceae</taxon>
        <taxon>Metapseudomonas</taxon>
    </lineage>
</organism>
<dbReference type="KEGG" id="poj:PtoMrB4_07040"/>
<evidence type="ECO:0000256" key="1">
    <source>
        <dbReference type="SAM" id="MobiDB-lite"/>
    </source>
</evidence>
<reference evidence="3 4" key="1">
    <citation type="journal article" date="2020" name="Microbiol. Resour. Announc.">
        <title>Complete genome sequence of Pseudomonas otitidis strain MrB4, isolated from Lake Biwa in Japan.</title>
        <authorList>
            <person name="Miyazaki K."/>
            <person name="Hase E."/>
            <person name="Maruya T."/>
        </authorList>
    </citation>
    <scope>NUCLEOTIDE SEQUENCE [LARGE SCALE GENOMIC DNA]</scope>
    <source>
        <strain evidence="3 4">MrB4</strain>
    </source>
</reference>
<evidence type="ECO:0000313" key="3">
    <source>
        <dbReference type="EMBL" id="BCA26727.1"/>
    </source>
</evidence>
<dbReference type="Proteomes" id="UP000501237">
    <property type="component" value="Chromosome"/>
</dbReference>
<dbReference type="InterPro" id="IPR045430">
    <property type="entry name" value="EAD1"/>
</dbReference>
<evidence type="ECO:0000259" key="2">
    <source>
        <dbReference type="Pfam" id="PF19955"/>
    </source>
</evidence>
<feature type="region of interest" description="Disordered" evidence="1">
    <location>
        <begin position="440"/>
        <end position="465"/>
    </location>
</feature>
<gene>
    <name evidence="3" type="ORF">PtoMrB4_07040</name>
</gene>
<feature type="domain" description="Effector-associated" evidence="2">
    <location>
        <begin position="424"/>
        <end position="505"/>
    </location>
</feature>
<accession>A0A679GIT3</accession>
<dbReference type="EMBL" id="AP022642">
    <property type="protein sequence ID" value="BCA26727.1"/>
    <property type="molecule type" value="Genomic_DNA"/>
</dbReference>
<name>A0A679GIT3_9GAMM</name>
<proteinExistence type="predicted"/>
<sequence>MLSGFANTRSLWSAVELFVSNLGFIPTDDDYLMEMVVASVDEGLALPPWRDAVTAGLITAACRDDPFIARAIWRWAERSCGVFAAVLDILPADAAVEQRLAGEVPRKLNVIAPNALLSPLLKKHWLTAYGAVLAAMLPPLDAAGQQLKVDKGPDHYAGLLSALRYASPFQTLECALVHKDPRLIELCAEQAAAHPQVLSDIRGDDITEQQVWGAAIKKNSSLWSAPQNAAAVRDTVLALLAEGLPVDTGLLEVLAHTPLADLCATPERARLWSLLPASRRDRYIQATAIGWLAVAAKDEIMTFPEAPLELAVMASSSLLSTLERSSVAVNVRLAIVSALSSFPEGMFITWLNNLLKEARMLSPADSMQLGALMASRHWAGAAKHLADRFADHRSDLIPGLRLCANLLGLYTRWKLGVSKPTAAEKWQAFEDEAGELYPSGPDNNELWSRAGGKNADLPGKSQNGATRWHKALSSIRSGGRPTARELLTVMCLDFPVNEKLRLFINDTDIVGWR</sequence>
<evidence type="ECO:0000313" key="4">
    <source>
        <dbReference type="Proteomes" id="UP000501237"/>
    </source>
</evidence>
<dbReference type="AlphaFoldDB" id="A0A679GIT3"/>
<dbReference type="Pfam" id="PF19955">
    <property type="entry name" value="EAD1"/>
    <property type="match status" value="1"/>
</dbReference>